<proteinExistence type="predicted"/>
<dbReference type="Proteomes" id="UP000321816">
    <property type="component" value="Chromosome"/>
</dbReference>
<evidence type="ECO:0000313" key="2">
    <source>
        <dbReference type="Proteomes" id="UP000321816"/>
    </source>
</evidence>
<protein>
    <submittedName>
        <fullName evidence="1">Uncharacterized protein</fullName>
    </submittedName>
</protein>
<dbReference type="AlphaFoldDB" id="A0A5C7F9Q8"/>
<accession>A0A5C7F9Q8</accession>
<reference evidence="1 2" key="1">
    <citation type="submission" date="2024-01" db="EMBL/GenBank/DDBJ databases">
        <title>Complete Genome Sequence of Alkalicoccus halolimnae BZ-SZ-XJ29T, a Moderately Halophilic Bacterium Isolated from a Salt Lake.</title>
        <authorList>
            <person name="Zhao B."/>
        </authorList>
    </citation>
    <scope>NUCLEOTIDE SEQUENCE [LARGE SCALE GENOMIC DNA]</scope>
    <source>
        <strain evidence="1 2">BZ-SZ-XJ29</strain>
    </source>
</reference>
<keyword evidence="2" id="KW-1185">Reference proteome</keyword>
<dbReference type="OrthoDB" id="8480699at2"/>
<name>A0A5C7F9Q8_9BACI</name>
<organism evidence="1 2">
    <name type="scientific">Alkalicoccus halolimnae</name>
    <dbReference type="NCBI Taxonomy" id="1667239"/>
    <lineage>
        <taxon>Bacteria</taxon>
        <taxon>Bacillati</taxon>
        <taxon>Bacillota</taxon>
        <taxon>Bacilli</taxon>
        <taxon>Bacillales</taxon>
        <taxon>Bacillaceae</taxon>
        <taxon>Alkalicoccus</taxon>
    </lineage>
</organism>
<sequence>MSMTFGYFSKAAAPEVFFETVAGTLSRKMKDYFYEVDAGQSFFNRSFFITVQGGRESFKLNLTKEKSAELQDKAPFALENFLWGELEKQGLPAHKFR</sequence>
<dbReference type="RefSeq" id="WP_147802604.1">
    <property type="nucleotide sequence ID" value="NZ_CP144914.1"/>
</dbReference>
<evidence type="ECO:0000313" key="1">
    <source>
        <dbReference type="EMBL" id="WWD79930.1"/>
    </source>
</evidence>
<dbReference type="EMBL" id="CP144914">
    <property type="protein sequence ID" value="WWD79930.1"/>
    <property type="molecule type" value="Genomic_DNA"/>
</dbReference>
<dbReference type="KEGG" id="ahal:FTX54_016295"/>
<gene>
    <name evidence="1" type="ORF">FTX54_016295</name>
</gene>